<dbReference type="InterPro" id="IPR003660">
    <property type="entry name" value="HAMP_dom"/>
</dbReference>
<dbReference type="CDD" id="cd01949">
    <property type="entry name" value="GGDEF"/>
    <property type="match status" value="1"/>
</dbReference>
<feature type="domain" description="HAMP" evidence="4">
    <location>
        <begin position="299"/>
        <end position="351"/>
    </location>
</feature>
<dbReference type="InterPro" id="IPR029151">
    <property type="entry name" value="Sensor-like_sf"/>
</dbReference>
<feature type="domain" description="EAL" evidence="3">
    <location>
        <begin position="523"/>
        <end position="776"/>
    </location>
</feature>
<evidence type="ECO:0000256" key="2">
    <source>
        <dbReference type="ARBA" id="ARBA00022636"/>
    </source>
</evidence>
<dbReference type="PROSITE" id="PS50883">
    <property type="entry name" value="EAL"/>
    <property type="match status" value="1"/>
</dbReference>
<dbReference type="RefSeq" id="WP_044308863.1">
    <property type="nucleotide sequence ID" value="NZ_JAFFRY010000007.1"/>
</dbReference>
<reference evidence="6" key="1">
    <citation type="submission" date="2021-02" db="EMBL/GenBank/DDBJ databases">
        <title>Genome analysis of blister spot of apple pathogen from New York area.</title>
        <authorList>
            <person name="Kandel P."/>
            <person name="Hockett K.L."/>
            <person name="Santander R."/>
            <person name="Acimovic S."/>
        </authorList>
    </citation>
    <scope>NUCLEOTIDE SEQUENCE</scope>
    <source>
        <strain evidence="6">PSP1</strain>
    </source>
</reference>
<dbReference type="AlphaFoldDB" id="A0A0P9XIY1"/>
<dbReference type="Pfam" id="PF00990">
    <property type="entry name" value="GGDEF"/>
    <property type="match status" value="1"/>
</dbReference>
<organism evidence="6 7">
    <name type="scientific">Pseudomonas syringae pv. papulans</name>
    <dbReference type="NCBI Taxonomy" id="83963"/>
    <lineage>
        <taxon>Bacteria</taxon>
        <taxon>Pseudomonadati</taxon>
        <taxon>Pseudomonadota</taxon>
        <taxon>Gammaproteobacteria</taxon>
        <taxon>Pseudomonadales</taxon>
        <taxon>Pseudomonadaceae</taxon>
        <taxon>Pseudomonas</taxon>
        <taxon>Pseudomonas syringae</taxon>
    </lineage>
</organism>
<dbReference type="SUPFAM" id="SSF158472">
    <property type="entry name" value="HAMP domain-like"/>
    <property type="match status" value="1"/>
</dbReference>
<comment type="caution">
    <text evidence="6">The sequence shown here is derived from an EMBL/GenBank/DDBJ whole genome shotgun (WGS) entry which is preliminary data.</text>
</comment>
<dbReference type="SUPFAM" id="SSF103190">
    <property type="entry name" value="Sensory domain-like"/>
    <property type="match status" value="1"/>
</dbReference>
<evidence type="ECO:0000259" key="5">
    <source>
        <dbReference type="PROSITE" id="PS50887"/>
    </source>
</evidence>
<evidence type="ECO:0000259" key="4">
    <source>
        <dbReference type="PROSITE" id="PS50885"/>
    </source>
</evidence>
<dbReference type="PANTHER" id="PTHR33121">
    <property type="entry name" value="CYCLIC DI-GMP PHOSPHODIESTERASE PDEF"/>
    <property type="match status" value="1"/>
</dbReference>
<name>A0A0P9XIY1_PSESX</name>
<dbReference type="PANTHER" id="PTHR33121:SF71">
    <property type="entry name" value="OXYGEN SENSOR PROTEIN DOSP"/>
    <property type="match status" value="1"/>
</dbReference>
<dbReference type="PROSITE" id="PS50885">
    <property type="entry name" value="HAMP"/>
    <property type="match status" value="1"/>
</dbReference>
<proteinExistence type="predicted"/>
<dbReference type="EMBL" id="JAFFRZ010000001">
    <property type="protein sequence ID" value="MDH4621741.1"/>
    <property type="molecule type" value="Genomic_DNA"/>
</dbReference>
<dbReference type="Gene3D" id="3.30.70.270">
    <property type="match status" value="1"/>
</dbReference>
<dbReference type="InterPro" id="IPR029787">
    <property type="entry name" value="Nucleotide_cyclase"/>
</dbReference>
<dbReference type="Gene3D" id="3.20.20.450">
    <property type="entry name" value="EAL domain"/>
    <property type="match status" value="1"/>
</dbReference>
<gene>
    <name evidence="6" type="ORF">JW322_08115</name>
</gene>
<protein>
    <recommendedName>
        <fullName evidence="1">cyclic-guanylate-specific phosphodiesterase</fullName>
        <ecNumber evidence="1">3.1.4.52</ecNumber>
    </recommendedName>
</protein>
<accession>A0A0P9XIY1</accession>
<dbReference type="InterPro" id="IPR043128">
    <property type="entry name" value="Rev_trsase/Diguanyl_cyclase"/>
</dbReference>
<dbReference type="SMART" id="SM00304">
    <property type="entry name" value="HAMP"/>
    <property type="match status" value="1"/>
</dbReference>
<keyword evidence="2" id="KW-0973">c-di-GMP</keyword>
<dbReference type="SMART" id="SM00267">
    <property type="entry name" value="GGDEF"/>
    <property type="match status" value="1"/>
</dbReference>
<dbReference type="InterPro" id="IPR000160">
    <property type="entry name" value="GGDEF_dom"/>
</dbReference>
<dbReference type="EC" id="3.1.4.52" evidence="1"/>
<dbReference type="InterPro" id="IPR050706">
    <property type="entry name" value="Cyclic-di-GMP_PDE-like"/>
</dbReference>
<dbReference type="GO" id="GO:0007165">
    <property type="term" value="P:signal transduction"/>
    <property type="evidence" value="ECO:0007669"/>
    <property type="project" value="InterPro"/>
</dbReference>
<dbReference type="CDD" id="cd01948">
    <property type="entry name" value="EAL"/>
    <property type="match status" value="1"/>
</dbReference>
<dbReference type="SUPFAM" id="SSF55073">
    <property type="entry name" value="Nucleotide cyclase"/>
    <property type="match status" value="1"/>
</dbReference>
<dbReference type="Pfam" id="PF14827">
    <property type="entry name" value="dCache_3"/>
    <property type="match status" value="1"/>
</dbReference>
<dbReference type="InterPro" id="IPR035919">
    <property type="entry name" value="EAL_sf"/>
</dbReference>
<dbReference type="Pfam" id="PF00563">
    <property type="entry name" value="EAL"/>
    <property type="match status" value="1"/>
</dbReference>
<dbReference type="FunFam" id="3.20.20.450:FF:000001">
    <property type="entry name" value="Cyclic di-GMP phosphodiesterase yahA"/>
    <property type="match status" value="1"/>
</dbReference>
<evidence type="ECO:0000259" key="3">
    <source>
        <dbReference type="PROSITE" id="PS50883"/>
    </source>
</evidence>
<dbReference type="InterPro" id="IPR029150">
    <property type="entry name" value="dCache_3"/>
</dbReference>
<dbReference type="GO" id="GO:0016020">
    <property type="term" value="C:membrane"/>
    <property type="evidence" value="ECO:0007669"/>
    <property type="project" value="InterPro"/>
</dbReference>
<dbReference type="NCBIfam" id="TIGR00254">
    <property type="entry name" value="GGDEF"/>
    <property type="match status" value="1"/>
</dbReference>
<dbReference type="Gene3D" id="6.10.340.10">
    <property type="match status" value="1"/>
</dbReference>
<evidence type="ECO:0000256" key="1">
    <source>
        <dbReference type="ARBA" id="ARBA00012282"/>
    </source>
</evidence>
<dbReference type="GO" id="GO:0071111">
    <property type="term" value="F:cyclic-guanylate-specific phosphodiesterase activity"/>
    <property type="evidence" value="ECO:0007669"/>
    <property type="project" value="UniProtKB-EC"/>
</dbReference>
<dbReference type="SUPFAM" id="SSF141868">
    <property type="entry name" value="EAL domain-like"/>
    <property type="match status" value="1"/>
</dbReference>
<dbReference type="Proteomes" id="UP001162155">
    <property type="component" value="Unassembled WGS sequence"/>
</dbReference>
<evidence type="ECO:0000313" key="7">
    <source>
        <dbReference type="Proteomes" id="UP001162155"/>
    </source>
</evidence>
<dbReference type="PROSITE" id="PS50887">
    <property type="entry name" value="GGDEF"/>
    <property type="match status" value="1"/>
</dbReference>
<evidence type="ECO:0000313" key="6">
    <source>
        <dbReference type="EMBL" id="MDH4621741.1"/>
    </source>
</evidence>
<dbReference type="CDD" id="cd06225">
    <property type="entry name" value="HAMP"/>
    <property type="match status" value="1"/>
</dbReference>
<dbReference type="InterPro" id="IPR001633">
    <property type="entry name" value="EAL_dom"/>
</dbReference>
<dbReference type="SMART" id="SM00052">
    <property type="entry name" value="EAL"/>
    <property type="match status" value="1"/>
</dbReference>
<dbReference type="Pfam" id="PF00672">
    <property type="entry name" value="HAMP"/>
    <property type="match status" value="1"/>
</dbReference>
<feature type="domain" description="GGDEF" evidence="5">
    <location>
        <begin position="383"/>
        <end position="516"/>
    </location>
</feature>
<sequence length="784" mass="85410">MKFRASFQARIAGVLIVLLLIVVSAVYLAVKVATGEAVRTQAQAQLEVGSRVFERLIDLRGKRLRDTVQLVAADFGFRDAVASSDASTIRSVLLNHGKRINASDMFLLGMDGVVIASTVPKVPEGSRFVYDQALRNAKRAGQSVLIVPGGGDPHLLVESTVLAPLPIGRVVMGFTIDSGIAEELRSLSGLEVSFLTVEDGKNGELISTQPEALHAGLIELMRSSSEGQMLLTEQSNLNFLSQTLMLANTSIGGDGQVIALLQSPLDKAYQAFAPLNEKIFWISMAALVASLIGTLALARSVSLPVQALATAAKRIGDGDYKTPVTLVRSDELGMLAEAINTMQQGIAVREGQLAHNALHDNLTGLPNRALVMERLGSSIAAERALALLSLSIENLATIGESVSVEGVEQLLRHVGQRLQGNLRAGDTVARLGTNEFLLLLDNTSSAGAVGMADALQRLLSEPQRIDNHELELECCIGITVYPEHGDSAQELLNRAAIARKDAAFIPGRLQIYQDGRDLAHQRQITLIRDLRKAAQNGEFTLHYQPKLDIRQGYVRQAEALLRWAHPQFGNVSPAEFIVLAERTGSIYLLTNWVIEEAIRQLAEWRQRGLVLQVSVNISADDLLGDDLVGYVMKLLKQYALPAEQLVFEITESAVMSEPEKALIVLHRLRDCGISLSVDDFGTGYSSLAHLKRLPVQELKIDQSFVRNLDETSEDAVIVRSTIEMSHNLGLKVVAEGVEYQHSLDLLRRWHCDTAQGYLISRPLTASAFEAWIATYQASPGLMVN</sequence>